<dbReference type="Proteomes" id="UP001162741">
    <property type="component" value="Chromosome"/>
</dbReference>
<proteinExistence type="predicted"/>
<gene>
    <name evidence="1" type="ORF">MKQ68_07450</name>
</gene>
<evidence type="ECO:0000313" key="1">
    <source>
        <dbReference type="EMBL" id="UYQ94927.1"/>
    </source>
</evidence>
<dbReference type="RefSeq" id="WP_264282743.1">
    <property type="nucleotide sequence ID" value="NZ_CP107006.1"/>
</dbReference>
<name>A0ABY6J8M2_9BACT</name>
<keyword evidence="2" id="KW-1185">Reference proteome</keyword>
<organism evidence="1 2">
    <name type="scientific">Chitinophaga horti</name>
    <dbReference type="NCBI Taxonomy" id="2920382"/>
    <lineage>
        <taxon>Bacteria</taxon>
        <taxon>Pseudomonadati</taxon>
        <taxon>Bacteroidota</taxon>
        <taxon>Chitinophagia</taxon>
        <taxon>Chitinophagales</taxon>
        <taxon>Chitinophagaceae</taxon>
        <taxon>Chitinophaga</taxon>
    </lineage>
</organism>
<sequence>MKDANVANKQLNHGYCLGRYFDMAEHLNDKFKLNHHTFRGGFSTWETIAGKELPHAQFRLIVNERIKFIKDSVSMANERHIALTNYLKENLKIIDYTSLKEAIAKLPAAYAGSSKYYSIVLNEVAKQQPAYYFGLANDFPEQRGMIFWAVDRKKETMDGLRAVPGHEELKKQFFSKK</sequence>
<protein>
    <submittedName>
        <fullName evidence="1">Uncharacterized protein</fullName>
    </submittedName>
</protein>
<accession>A0ABY6J8M2</accession>
<dbReference type="EMBL" id="CP107006">
    <property type="protein sequence ID" value="UYQ94927.1"/>
    <property type="molecule type" value="Genomic_DNA"/>
</dbReference>
<evidence type="ECO:0000313" key="2">
    <source>
        <dbReference type="Proteomes" id="UP001162741"/>
    </source>
</evidence>
<reference evidence="1" key="1">
    <citation type="submission" date="2022-10" db="EMBL/GenBank/DDBJ databases">
        <title>Chitinophaga sp. nov., isolated from soil.</title>
        <authorList>
            <person name="Jeon C.O."/>
        </authorList>
    </citation>
    <scope>NUCLEOTIDE SEQUENCE</scope>
    <source>
        <strain evidence="1">R8</strain>
    </source>
</reference>